<gene>
    <name evidence="1" type="ORF">HPB49_012982</name>
</gene>
<reference evidence="1" key="1">
    <citation type="submission" date="2020-05" db="EMBL/GenBank/DDBJ databases">
        <title>Large-scale comparative analyses of tick genomes elucidate their genetic diversity and vector capacities.</title>
        <authorList>
            <person name="Jia N."/>
            <person name="Wang J."/>
            <person name="Shi W."/>
            <person name="Du L."/>
            <person name="Sun Y."/>
            <person name="Zhan W."/>
            <person name="Jiang J."/>
            <person name="Wang Q."/>
            <person name="Zhang B."/>
            <person name="Ji P."/>
            <person name="Sakyi L.B."/>
            <person name="Cui X."/>
            <person name="Yuan T."/>
            <person name="Jiang B."/>
            <person name="Yang W."/>
            <person name="Lam T.T.-Y."/>
            <person name="Chang Q."/>
            <person name="Ding S."/>
            <person name="Wang X."/>
            <person name="Zhu J."/>
            <person name="Ruan X."/>
            <person name="Zhao L."/>
            <person name="Wei J."/>
            <person name="Que T."/>
            <person name="Du C."/>
            <person name="Cheng J."/>
            <person name="Dai P."/>
            <person name="Han X."/>
            <person name="Huang E."/>
            <person name="Gao Y."/>
            <person name="Liu J."/>
            <person name="Shao H."/>
            <person name="Ye R."/>
            <person name="Li L."/>
            <person name="Wei W."/>
            <person name="Wang X."/>
            <person name="Wang C."/>
            <person name="Yang T."/>
            <person name="Huo Q."/>
            <person name="Li W."/>
            <person name="Guo W."/>
            <person name="Chen H."/>
            <person name="Zhou L."/>
            <person name="Ni X."/>
            <person name="Tian J."/>
            <person name="Zhou Y."/>
            <person name="Sheng Y."/>
            <person name="Liu T."/>
            <person name="Pan Y."/>
            <person name="Xia L."/>
            <person name="Li J."/>
            <person name="Zhao F."/>
            <person name="Cao W."/>
        </authorList>
    </citation>
    <scope>NUCLEOTIDE SEQUENCE</scope>
    <source>
        <strain evidence="1">Dsil-2018</strain>
    </source>
</reference>
<protein>
    <submittedName>
        <fullName evidence="1">Uncharacterized protein</fullName>
    </submittedName>
</protein>
<proteinExistence type="predicted"/>
<accession>A0ACB8E0M7</accession>
<dbReference type="EMBL" id="CM023470">
    <property type="protein sequence ID" value="KAH7980083.1"/>
    <property type="molecule type" value="Genomic_DNA"/>
</dbReference>
<evidence type="ECO:0000313" key="1">
    <source>
        <dbReference type="EMBL" id="KAH7980083.1"/>
    </source>
</evidence>
<name>A0ACB8E0M7_DERSI</name>
<evidence type="ECO:0000313" key="2">
    <source>
        <dbReference type="Proteomes" id="UP000821865"/>
    </source>
</evidence>
<keyword evidence="2" id="KW-1185">Reference proteome</keyword>
<dbReference type="Proteomes" id="UP000821865">
    <property type="component" value="Chromosome 1"/>
</dbReference>
<comment type="caution">
    <text evidence="1">The sequence shown here is derived from an EMBL/GenBank/DDBJ whole genome shotgun (WGS) entry which is preliminary data.</text>
</comment>
<organism evidence="1 2">
    <name type="scientific">Dermacentor silvarum</name>
    <name type="common">Tick</name>
    <dbReference type="NCBI Taxonomy" id="543639"/>
    <lineage>
        <taxon>Eukaryota</taxon>
        <taxon>Metazoa</taxon>
        <taxon>Ecdysozoa</taxon>
        <taxon>Arthropoda</taxon>
        <taxon>Chelicerata</taxon>
        <taxon>Arachnida</taxon>
        <taxon>Acari</taxon>
        <taxon>Parasitiformes</taxon>
        <taxon>Ixodida</taxon>
        <taxon>Ixodoidea</taxon>
        <taxon>Ixodidae</taxon>
        <taxon>Rhipicephalinae</taxon>
        <taxon>Dermacentor</taxon>
    </lineage>
</organism>
<sequence>MGVGEIRYSGDSRSTALGFSLRGSVQLNPEIKEAVERDFRVQVKALRTEIRVDVYSMYHINAVFQDIRQNCDAIKAENAELKDENSKLRAELDGIKKRLAGAESHLQNSEQYSGKMNIEIKGIEEESPNKGVTAVVWKLGQLSGFVVVFAAGASVVDLRDNLPPLDGNCDAASAPDPHLLATAYVDLTDSTHRAPPAIPPVRSCVVNVIMSGKDKTKHRTVSL</sequence>